<organism evidence="1 2">
    <name type="scientific">Comamonas piscis</name>
    <dbReference type="NCBI Taxonomy" id="1562974"/>
    <lineage>
        <taxon>Bacteria</taxon>
        <taxon>Pseudomonadati</taxon>
        <taxon>Pseudomonadota</taxon>
        <taxon>Betaproteobacteria</taxon>
        <taxon>Burkholderiales</taxon>
        <taxon>Comamonadaceae</taxon>
        <taxon>Comamonas</taxon>
    </lineage>
</organism>
<evidence type="ECO:0000313" key="2">
    <source>
        <dbReference type="Proteomes" id="UP000515240"/>
    </source>
</evidence>
<dbReference type="AlphaFoldDB" id="A0A7G5EH88"/>
<gene>
    <name evidence="1" type="ORF">HS961_11265</name>
</gene>
<name>A0A7G5EH88_9BURK</name>
<dbReference type="RefSeq" id="WP_182327947.1">
    <property type="nucleotide sequence ID" value="NZ_CP058554.1"/>
</dbReference>
<dbReference type="EMBL" id="CP058554">
    <property type="protein sequence ID" value="QMV73363.1"/>
    <property type="molecule type" value="Genomic_DNA"/>
</dbReference>
<proteinExistence type="predicted"/>
<reference evidence="1 2" key="1">
    <citation type="journal article" date="2020" name="G3 (Bethesda)">
        <title>CeMbio - The Caenorhabditis elegans Microbiome Resource.</title>
        <authorList>
            <person name="Dirksen P."/>
            <person name="Assie A."/>
            <person name="Zimmermann J."/>
            <person name="Zhang F."/>
            <person name="Tietje A.M."/>
            <person name="Marsh S.A."/>
            <person name="Felix M.A."/>
            <person name="Shapira M."/>
            <person name="Kaleta C."/>
            <person name="Schulenburg H."/>
            <person name="Samuel B."/>
        </authorList>
    </citation>
    <scope>NUCLEOTIDE SEQUENCE [LARGE SCALE GENOMIC DNA]</scope>
    <source>
        <strain evidence="1 2">BIGb0172</strain>
    </source>
</reference>
<keyword evidence="2" id="KW-1185">Reference proteome</keyword>
<protein>
    <submittedName>
        <fullName evidence="1">Uncharacterized protein</fullName>
    </submittedName>
</protein>
<evidence type="ECO:0000313" key="1">
    <source>
        <dbReference type="EMBL" id="QMV73363.1"/>
    </source>
</evidence>
<accession>A0A7G5EH88</accession>
<dbReference type="KEGG" id="cpis:HS961_11265"/>
<sequence>MSTQFGNDKEKDAYLDALKAQGAELLADHPAEGTIEHARLSLIDAKIEQLTRPITADSWKTPEY</sequence>
<dbReference type="Proteomes" id="UP000515240">
    <property type="component" value="Chromosome"/>
</dbReference>